<comment type="caution">
    <text evidence="1">The sequence shown here is derived from an EMBL/GenBank/DDBJ whole genome shotgun (WGS) entry which is preliminary data.</text>
</comment>
<dbReference type="Proteomes" id="UP000050929">
    <property type="component" value="Unassembled WGS sequence"/>
</dbReference>
<dbReference type="RefSeq" id="WP_057766802.1">
    <property type="nucleotide sequence ID" value="NZ_AZDG01000020.1"/>
</dbReference>
<proteinExistence type="predicted"/>
<dbReference type="AlphaFoldDB" id="A0A0R1IYJ4"/>
<accession>A0A0R1IYJ4</accession>
<evidence type="ECO:0000313" key="1">
    <source>
        <dbReference type="EMBL" id="KRK63887.1"/>
    </source>
</evidence>
<organism evidence="1 2">
    <name type="scientific">Companilactobacillus tucceti DSM 20183</name>
    <dbReference type="NCBI Taxonomy" id="1423811"/>
    <lineage>
        <taxon>Bacteria</taxon>
        <taxon>Bacillati</taxon>
        <taxon>Bacillota</taxon>
        <taxon>Bacilli</taxon>
        <taxon>Lactobacillales</taxon>
        <taxon>Lactobacillaceae</taxon>
        <taxon>Companilactobacillus</taxon>
    </lineage>
</organism>
<evidence type="ECO:0000313" key="2">
    <source>
        <dbReference type="Proteomes" id="UP000050929"/>
    </source>
</evidence>
<reference evidence="1 2" key="1">
    <citation type="journal article" date="2015" name="Genome Announc.">
        <title>Expanding the biotechnology potential of lactobacilli through comparative genomics of 213 strains and associated genera.</title>
        <authorList>
            <person name="Sun Z."/>
            <person name="Harris H.M."/>
            <person name="McCann A."/>
            <person name="Guo C."/>
            <person name="Argimon S."/>
            <person name="Zhang W."/>
            <person name="Yang X."/>
            <person name="Jeffery I.B."/>
            <person name="Cooney J.C."/>
            <person name="Kagawa T.F."/>
            <person name="Liu W."/>
            <person name="Song Y."/>
            <person name="Salvetti E."/>
            <person name="Wrobel A."/>
            <person name="Rasinkangas P."/>
            <person name="Parkhill J."/>
            <person name="Rea M.C."/>
            <person name="O'Sullivan O."/>
            <person name="Ritari J."/>
            <person name="Douillard F.P."/>
            <person name="Paul Ross R."/>
            <person name="Yang R."/>
            <person name="Briner A.E."/>
            <person name="Felis G.E."/>
            <person name="de Vos W.M."/>
            <person name="Barrangou R."/>
            <person name="Klaenhammer T.R."/>
            <person name="Caufield P.W."/>
            <person name="Cui Y."/>
            <person name="Zhang H."/>
            <person name="O'Toole P.W."/>
        </authorList>
    </citation>
    <scope>NUCLEOTIDE SEQUENCE [LARGE SCALE GENOMIC DNA]</scope>
    <source>
        <strain evidence="1 2">DSM 20183</strain>
    </source>
</reference>
<dbReference type="OrthoDB" id="2291233at2"/>
<protein>
    <submittedName>
        <fullName evidence="1">Uncharacterized protein</fullName>
    </submittedName>
</protein>
<sequence length="128" mass="14728">MNKIILSTIATVFLIAFIPMASLLSSDFAIRNRVLNETSSVLKQTNSEKYGYDNKSKQFLKSHPYLSLKRITYDQGVDDQGEYFIGQTKDNKLIRIYIKFTSPNNRMDDYNPVLRINKIKVIQNASVV</sequence>
<gene>
    <name evidence="1" type="ORF">FC72_GL001018</name>
</gene>
<keyword evidence="2" id="KW-1185">Reference proteome</keyword>
<dbReference type="PATRIC" id="fig|1423811.3.peg.1030"/>
<dbReference type="EMBL" id="AZDG01000020">
    <property type="protein sequence ID" value="KRK63887.1"/>
    <property type="molecule type" value="Genomic_DNA"/>
</dbReference>
<dbReference type="STRING" id="1423811.FC72_GL001018"/>
<name>A0A0R1IYJ4_9LACO</name>